<dbReference type="GO" id="GO:0005794">
    <property type="term" value="C:Golgi apparatus"/>
    <property type="evidence" value="ECO:0007669"/>
    <property type="project" value="TreeGrafter"/>
</dbReference>
<keyword evidence="7" id="KW-0472">Membrane</keyword>
<keyword evidence="3" id="KW-0378">Hydrolase</keyword>
<evidence type="ECO:0000256" key="7">
    <source>
        <dbReference type="SAM" id="Phobius"/>
    </source>
</evidence>
<sequence>MVSLVLWVTKFLVRQRLLFASFIVIWIVGMAITICLIGRTDDAKAKYPDTTAALYNAGQHKMQLSHSLTKAKAMKYCNPYNSISLWQEGKVPSSNFTLEAVAIMVRHGERMPLRRVRNHHLLSCRQPPSTSSPSIGRNSPLHSFVNVITKHPLLPLKNIFATIATHPNQSTCAEGQLTWEGVVQHVNMGASLHEAYHSGPWRLLPDDWDARSVKLYSTVFSRTYQSALAFLYGFLPKFSFDRLHLVPSRDINFCMGPHCACPQLNTYERLFTRKTKVMLKNHLAVVQLLNTLGKVLSPGGNNSEFVAPRPIMDGLMGFVCQRKPLPCADHHCATMEHVGNVISYVDWEGRQLSQDLSFRRSSILKAHYLLARIHRGLRDFMDGTSKTKFLFFSGHDINLIPVASTLGFDDGTIPPYASRIVLEAYSNARKERFIRVLYNGKDVTRHTHFCRSIRAGVDTELCPFGNFTTFLQQDVFKLFSAKSFAAACGLDGAHSTPTATSPA</sequence>
<feature type="transmembrane region" description="Helical" evidence="7">
    <location>
        <begin position="17"/>
        <end position="37"/>
    </location>
</feature>
<evidence type="ECO:0000256" key="1">
    <source>
        <dbReference type="ARBA" id="ARBA00000032"/>
    </source>
</evidence>
<dbReference type="SUPFAM" id="SSF53254">
    <property type="entry name" value="Phosphoglycerate mutase-like"/>
    <property type="match status" value="1"/>
</dbReference>
<evidence type="ECO:0000256" key="3">
    <source>
        <dbReference type="ARBA" id="ARBA00022801"/>
    </source>
</evidence>
<protein>
    <recommendedName>
        <fullName evidence="5">2-phosphoxylose phosphatase 1</fullName>
    </recommendedName>
    <alternativeName>
        <fullName evidence="6">Acid phosphatase-like protein 2</fullName>
    </alternativeName>
</protein>
<comment type="similarity">
    <text evidence="2">Belongs to the histidine acid phosphatase family.</text>
</comment>
<organism evidence="8">
    <name type="scientific">Rhipicephalus appendiculatus</name>
    <name type="common">Brown ear tick</name>
    <dbReference type="NCBI Taxonomy" id="34631"/>
    <lineage>
        <taxon>Eukaryota</taxon>
        <taxon>Metazoa</taxon>
        <taxon>Ecdysozoa</taxon>
        <taxon>Arthropoda</taxon>
        <taxon>Chelicerata</taxon>
        <taxon>Arachnida</taxon>
        <taxon>Acari</taxon>
        <taxon>Parasitiformes</taxon>
        <taxon>Ixodida</taxon>
        <taxon>Ixodoidea</taxon>
        <taxon>Ixodidae</taxon>
        <taxon>Rhipicephalinae</taxon>
        <taxon>Rhipicephalus</taxon>
        <taxon>Rhipicephalus</taxon>
    </lineage>
</organism>
<dbReference type="GO" id="GO:0050650">
    <property type="term" value="P:chondroitin sulfate proteoglycan biosynthetic process"/>
    <property type="evidence" value="ECO:0007669"/>
    <property type="project" value="TreeGrafter"/>
</dbReference>
<keyword evidence="7" id="KW-1133">Transmembrane helix</keyword>
<evidence type="ECO:0000256" key="5">
    <source>
        <dbReference type="ARBA" id="ARBA00040357"/>
    </source>
</evidence>
<dbReference type="InterPro" id="IPR050645">
    <property type="entry name" value="Histidine_acid_phosphatase"/>
</dbReference>
<dbReference type="Gene3D" id="3.40.50.1240">
    <property type="entry name" value="Phosphoglycerate mutase-like"/>
    <property type="match status" value="1"/>
</dbReference>
<dbReference type="InterPro" id="IPR033379">
    <property type="entry name" value="Acid_Pase_AS"/>
</dbReference>
<dbReference type="PROSITE" id="PS00616">
    <property type="entry name" value="HIS_ACID_PHOSPHAT_1"/>
    <property type="match status" value="1"/>
</dbReference>
<reference evidence="8" key="1">
    <citation type="journal article" date="2016" name="Ticks Tick Borne Dis.">
        <title>De novo assembly and annotation of the salivary gland transcriptome of Rhipicephalus appendiculatus male and female ticks during blood feeding.</title>
        <authorList>
            <person name="de Castro M.H."/>
            <person name="de Klerk D."/>
            <person name="Pienaar R."/>
            <person name="Latif A.A."/>
            <person name="Rees D.J."/>
            <person name="Mans B.J."/>
        </authorList>
    </citation>
    <scope>NUCLEOTIDE SEQUENCE</scope>
    <source>
        <tissue evidence="8">Salivary glands</tissue>
    </source>
</reference>
<dbReference type="AlphaFoldDB" id="A0A131Z050"/>
<evidence type="ECO:0000313" key="8">
    <source>
        <dbReference type="EMBL" id="JAP83521.1"/>
    </source>
</evidence>
<dbReference type="CDD" id="cd07061">
    <property type="entry name" value="HP_HAP_like"/>
    <property type="match status" value="1"/>
</dbReference>
<dbReference type="GO" id="GO:0006024">
    <property type="term" value="P:glycosaminoglycan biosynthetic process"/>
    <property type="evidence" value="ECO:0007669"/>
    <property type="project" value="TreeGrafter"/>
</dbReference>
<evidence type="ECO:0000256" key="4">
    <source>
        <dbReference type="ARBA" id="ARBA00036311"/>
    </source>
</evidence>
<dbReference type="PANTHER" id="PTHR11567">
    <property type="entry name" value="ACID PHOSPHATASE-RELATED"/>
    <property type="match status" value="1"/>
</dbReference>
<accession>A0A131Z050</accession>
<dbReference type="PANTHER" id="PTHR11567:SF110">
    <property type="entry name" value="2-PHOSPHOXYLOSE PHOSPHATASE 1"/>
    <property type="match status" value="1"/>
</dbReference>
<evidence type="ECO:0000256" key="2">
    <source>
        <dbReference type="ARBA" id="ARBA00005375"/>
    </source>
</evidence>
<name>A0A131Z050_RHIAP</name>
<dbReference type="EMBL" id="GEDV01005036">
    <property type="protein sequence ID" value="JAP83521.1"/>
    <property type="molecule type" value="Transcribed_RNA"/>
</dbReference>
<keyword evidence="7" id="KW-0812">Transmembrane</keyword>
<comment type="catalytic activity">
    <reaction evidence="4">
        <text>3-O-[beta-D-GlcA-(1-&gt;3)-beta-D-Gal-(1-&gt;3)-beta-D-Gal-(1-&gt;4)-beta-D-2-O-P-Xyl]-L-seryl-[protein] + H2O = 3-O-(beta-D-GlcA-(1-&gt;3)-beta-D-Gal-(1-&gt;3)-beta-D-Gal-(1-&gt;4)-beta-D-Xyl)-L-seryl-[protein] + phosphate</text>
        <dbReference type="Rhea" id="RHEA:56512"/>
        <dbReference type="Rhea" id="RHEA-COMP:12573"/>
        <dbReference type="Rhea" id="RHEA-COMP:14559"/>
        <dbReference type="ChEBI" id="CHEBI:15377"/>
        <dbReference type="ChEBI" id="CHEBI:43474"/>
        <dbReference type="ChEBI" id="CHEBI:132093"/>
        <dbReference type="ChEBI" id="CHEBI:140495"/>
    </reaction>
</comment>
<evidence type="ECO:0000256" key="6">
    <source>
        <dbReference type="ARBA" id="ARBA00041499"/>
    </source>
</evidence>
<comment type="catalytic activity">
    <reaction evidence="1">
        <text>a phosphate monoester + H2O = an alcohol + phosphate</text>
        <dbReference type="Rhea" id="RHEA:15017"/>
        <dbReference type="ChEBI" id="CHEBI:15377"/>
        <dbReference type="ChEBI" id="CHEBI:30879"/>
        <dbReference type="ChEBI" id="CHEBI:43474"/>
        <dbReference type="ChEBI" id="CHEBI:67140"/>
        <dbReference type="EC" id="3.1.3.2"/>
    </reaction>
</comment>
<dbReference type="InterPro" id="IPR029033">
    <property type="entry name" value="His_PPase_superfam"/>
</dbReference>
<dbReference type="Pfam" id="PF00328">
    <property type="entry name" value="His_Phos_2"/>
    <property type="match status" value="2"/>
</dbReference>
<dbReference type="InterPro" id="IPR000560">
    <property type="entry name" value="His_Pase_clade-2"/>
</dbReference>
<dbReference type="GO" id="GO:0003993">
    <property type="term" value="F:acid phosphatase activity"/>
    <property type="evidence" value="ECO:0007669"/>
    <property type="project" value="UniProtKB-EC"/>
</dbReference>
<proteinExistence type="inferred from homology"/>